<keyword evidence="5 9" id="KW-0479">Metal-binding</keyword>
<dbReference type="GO" id="GO:0046872">
    <property type="term" value="F:metal ion binding"/>
    <property type="evidence" value="ECO:0007669"/>
    <property type="project" value="UniProtKB-KW"/>
</dbReference>
<dbReference type="InterPro" id="IPR036396">
    <property type="entry name" value="Cyt_P450_sf"/>
</dbReference>
<keyword evidence="6" id="KW-0560">Oxidoreductase</keyword>
<dbReference type="PANTHER" id="PTHR47950">
    <property type="entry name" value="CYTOCHROME P450, FAMILY 76, SUBFAMILY C, POLYPEPTIDE 5-RELATED"/>
    <property type="match status" value="1"/>
</dbReference>
<dbReference type="GO" id="GO:0016712">
    <property type="term" value="F:oxidoreductase activity, acting on paired donors, with incorporation or reduction of molecular oxygen, reduced flavin or flavoprotein as one donor, and incorporation of one atom of oxygen"/>
    <property type="evidence" value="ECO:0007669"/>
    <property type="project" value="UniProtKB-ARBA"/>
</dbReference>
<dbReference type="PROSITE" id="PS00086">
    <property type="entry name" value="CYTOCHROME_P450"/>
    <property type="match status" value="1"/>
</dbReference>
<dbReference type="AlphaFoldDB" id="A0ABD1HTI5"/>
<reference evidence="11 12" key="1">
    <citation type="submission" date="2024-06" db="EMBL/GenBank/DDBJ databases">
        <title>A chromosome level genome sequence of Diviner's sage (Salvia divinorum).</title>
        <authorList>
            <person name="Ford S.A."/>
            <person name="Ro D.-K."/>
            <person name="Ness R.W."/>
            <person name="Phillips M.A."/>
        </authorList>
    </citation>
    <scope>NUCLEOTIDE SEQUENCE [LARGE SCALE GENOMIC DNA]</scope>
    <source>
        <strain evidence="11">SAF-2024a</strain>
        <tissue evidence="11">Leaf</tissue>
    </source>
</reference>
<comment type="cofactor">
    <cofactor evidence="1 9">
        <name>heme</name>
        <dbReference type="ChEBI" id="CHEBI:30413"/>
    </cofactor>
</comment>
<evidence type="ECO:0000256" key="10">
    <source>
        <dbReference type="SAM" id="Phobius"/>
    </source>
</evidence>
<keyword evidence="4 9" id="KW-0349">Heme</keyword>
<dbReference type="GO" id="GO:0016114">
    <property type="term" value="P:terpenoid biosynthetic process"/>
    <property type="evidence" value="ECO:0007669"/>
    <property type="project" value="UniProtKB-ARBA"/>
</dbReference>
<proteinExistence type="inferred from homology"/>
<keyword evidence="12" id="KW-1185">Reference proteome</keyword>
<dbReference type="FunFam" id="1.10.630.10:FF:000126">
    <property type="entry name" value="Predicted protein"/>
    <property type="match status" value="2"/>
</dbReference>
<protein>
    <submittedName>
        <fullName evidence="11">(S)-N-methylcoclaurine 3'-hydroxylase-like protein</fullName>
    </submittedName>
</protein>
<dbReference type="SUPFAM" id="SSF48264">
    <property type="entry name" value="Cytochrome P450"/>
    <property type="match status" value="2"/>
</dbReference>
<dbReference type="PANTHER" id="PTHR47950:SF49">
    <property type="entry name" value="CYTOCHROME P450"/>
    <property type="match status" value="1"/>
</dbReference>
<dbReference type="Proteomes" id="UP001567538">
    <property type="component" value="Unassembled WGS sequence"/>
</dbReference>
<evidence type="ECO:0000256" key="4">
    <source>
        <dbReference type="ARBA" id="ARBA00022617"/>
    </source>
</evidence>
<evidence type="ECO:0000256" key="7">
    <source>
        <dbReference type="ARBA" id="ARBA00023004"/>
    </source>
</evidence>
<sequence>MVMAEYFLNLEGNGINLLIIILLIAIPLFFLFFAIKKLKKSEDPPLPPGPNPWLIIGTIIISSVLTHIPFHISLTNLARTYGPLMHIKLGTQHLIVGSSPDAVVEILKVNDRQLSGRFVPHILPKTPTQIDTMSFWADSTSHHRKSLRALCRAELFAATALDRSARVRDEKAAELVTELRLKQGMNMMNVEEMVFATVVNMSSNAYFSRDVVVGFGENPMADILKGIGEAFEAKNLPDLYPFLRVLGFHGVRRKYMECSMKMWGIWEPIVNERRVSELKHFDFLDTLISRGFGDDQINHLLEDLFSGGIHTTSLTISKTITELLTSPHSIAKLRQELDSAFDGQDSITTISSKIDSLSYLQACIKETLRLHPPAPLMLAYRAYADCLIMNYTVPSGAQVLVNGWAIGRDPTVWEDPLQYRPERFLGSSIDFKGNNFEFLPFGAGRLKQGMNMMNVEEMVFATVVNMSSNAYFSRDVVVGFGENPMADILKGIGEAFEAKNLPDLYPFLRVLGFHGVRRKYMECSMKMWGIWEPIVNERRVSELKHFDFLDTLISRGFGDDQINHLLEDLFSGGIHTTSLTISKTITELLTSPHSIAKLRQELDSAFDGQDSITTISSKIDSLSYLQACIKETLRLHPPAPLMLAYRAYADCLIMNYTVPSGAQVLVNGWAIGRDPTVWEDPLQYRPERFLGSSIDFKGNNFEFLPFGAGRRICPGISMATKIVALVVATLIYFFDWPASIPTPTNIGPLLIAPRARK</sequence>
<feature type="transmembrane region" description="Helical" evidence="10">
    <location>
        <begin position="15"/>
        <end position="33"/>
    </location>
</feature>
<dbReference type="InterPro" id="IPR002401">
    <property type="entry name" value="Cyt_P450_E_grp-I"/>
</dbReference>
<evidence type="ECO:0000256" key="8">
    <source>
        <dbReference type="ARBA" id="ARBA00023033"/>
    </source>
</evidence>
<keyword evidence="10" id="KW-0472">Membrane</keyword>
<dbReference type="EMBL" id="JBEAFC010000004">
    <property type="protein sequence ID" value="KAL1559801.1"/>
    <property type="molecule type" value="Genomic_DNA"/>
</dbReference>
<comment type="subcellular location">
    <subcellularLocation>
        <location evidence="2">Membrane</location>
        <topology evidence="2">Single-pass membrane protein</topology>
    </subcellularLocation>
</comment>
<dbReference type="PRINTS" id="PR00385">
    <property type="entry name" value="P450"/>
</dbReference>
<evidence type="ECO:0000256" key="3">
    <source>
        <dbReference type="ARBA" id="ARBA00010617"/>
    </source>
</evidence>
<comment type="similarity">
    <text evidence="3">Belongs to the cytochrome P450 family.</text>
</comment>
<dbReference type="InterPro" id="IPR017972">
    <property type="entry name" value="Cyt_P450_CS"/>
</dbReference>
<dbReference type="Gene3D" id="1.10.630.10">
    <property type="entry name" value="Cytochrome P450"/>
    <property type="match status" value="2"/>
</dbReference>
<evidence type="ECO:0000256" key="2">
    <source>
        <dbReference type="ARBA" id="ARBA00004167"/>
    </source>
</evidence>
<evidence type="ECO:0000256" key="1">
    <source>
        <dbReference type="ARBA" id="ARBA00001971"/>
    </source>
</evidence>
<dbReference type="InterPro" id="IPR001128">
    <property type="entry name" value="Cyt_P450"/>
</dbReference>
<dbReference type="PRINTS" id="PR00463">
    <property type="entry name" value="EP450I"/>
</dbReference>
<evidence type="ECO:0000313" key="12">
    <source>
        <dbReference type="Proteomes" id="UP001567538"/>
    </source>
</evidence>
<evidence type="ECO:0000256" key="9">
    <source>
        <dbReference type="PIRSR" id="PIRSR602401-1"/>
    </source>
</evidence>
<dbReference type="GO" id="GO:0016020">
    <property type="term" value="C:membrane"/>
    <property type="evidence" value="ECO:0007669"/>
    <property type="project" value="UniProtKB-SubCell"/>
</dbReference>
<evidence type="ECO:0000313" key="11">
    <source>
        <dbReference type="EMBL" id="KAL1559801.1"/>
    </source>
</evidence>
<feature type="binding site" description="axial binding residue" evidence="9">
    <location>
        <position position="713"/>
    </location>
    <ligand>
        <name>heme</name>
        <dbReference type="ChEBI" id="CHEBI:30413"/>
    </ligand>
    <ligandPart>
        <name>Fe</name>
        <dbReference type="ChEBI" id="CHEBI:18248"/>
    </ligandPart>
</feature>
<evidence type="ECO:0000256" key="6">
    <source>
        <dbReference type="ARBA" id="ARBA00023002"/>
    </source>
</evidence>
<keyword evidence="10" id="KW-0812">Transmembrane</keyword>
<evidence type="ECO:0000256" key="5">
    <source>
        <dbReference type="ARBA" id="ARBA00022723"/>
    </source>
</evidence>
<keyword evidence="7 9" id="KW-0408">Iron</keyword>
<name>A0ABD1HTI5_SALDI</name>
<gene>
    <name evidence="11" type="ORF">AAHA92_10104</name>
</gene>
<dbReference type="Pfam" id="PF00067">
    <property type="entry name" value="p450"/>
    <property type="match status" value="2"/>
</dbReference>
<keyword evidence="8" id="KW-0503">Monooxygenase</keyword>
<comment type="caution">
    <text evidence="11">The sequence shown here is derived from an EMBL/GenBank/DDBJ whole genome shotgun (WGS) entry which is preliminary data.</text>
</comment>
<accession>A0ABD1HTI5</accession>
<organism evidence="11 12">
    <name type="scientific">Salvia divinorum</name>
    <name type="common">Maria pastora</name>
    <name type="synonym">Diviner's sage</name>
    <dbReference type="NCBI Taxonomy" id="28513"/>
    <lineage>
        <taxon>Eukaryota</taxon>
        <taxon>Viridiplantae</taxon>
        <taxon>Streptophyta</taxon>
        <taxon>Embryophyta</taxon>
        <taxon>Tracheophyta</taxon>
        <taxon>Spermatophyta</taxon>
        <taxon>Magnoliopsida</taxon>
        <taxon>eudicotyledons</taxon>
        <taxon>Gunneridae</taxon>
        <taxon>Pentapetalae</taxon>
        <taxon>asterids</taxon>
        <taxon>lamiids</taxon>
        <taxon>Lamiales</taxon>
        <taxon>Lamiaceae</taxon>
        <taxon>Nepetoideae</taxon>
        <taxon>Mentheae</taxon>
        <taxon>Salviinae</taxon>
        <taxon>Salvia</taxon>
        <taxon>Salvia subgen. Calosphace</taxon>
    </lineage>
</organism>
<keyword evidence="10" id="KW-1133">Transmembrane helix</keyword>